<reference evidence="2 3" key="2">
    <citation type="submission" date="2007-04" db="EMBL/GenBank/DDBJ databases">
        <title>Draft genome sequence of Ruminococcus obeum (ATCC 29174).</title>
        <authorList>
            <person name="Sudarsanam P."/>
            <person name="Ley R."/>
            <person name="Guruge J."/>
            <person name="Turnbaugh P.J."/>
            <person name="Mahowald M."/>
            <person name="Liep D."/>
            <person name="Gordon J."/>
        </authorList>
    </citation>
    <scope>NUCLEOTIDE SEQUENCE [LARGE SCALE GENOMIC DNA]</scope>
    <source>
        <strain evidence="2 3">ATCC 29174</strain>
    </source>
</reference>
<evidence type="ECO:0000313" key="3">
    <source>
        <dbReference type="Proteomes" id="UP000006002"/>
    </source>
</evidence>
<proteinExistence type="predicted"/>
<name>A5ZWX1_9FIRM</name>
<comment type="caution">
    <text evidence="2">The sequence shown here is derived from an EMBL/GenBank/DDBJ whole genome shotgun (WGS) entry which is preliminary data.</text>
</comment>
<organism evidence="2 3">
    <name type="scientific">Blautia obeum ATCC 29174</name>
    <dbReference type="NCBI Taxonomy" id="411459"/>
    <lineage>
        <taxon>Bacteria</taxon>
        <taxon>Bacillati</taxon>
        <taxon>Bacillota</taxon>
        <taxon>Clostridia</taxon>
        <taxon>Lachnospirales</taxon>
        <taxon>Lachnospiraceae</taxon>
        <taxon>Blautia</taxon>
    </lineage>
</organism>
<dbReference type="HOGENOM" id="CLU_3022889_0_0_9"/>
<gene>
    <name evidence="2" type="ORF">RUMOBE_03515</name>
</gene>
<feature type="transmembrane region" description="Helical" evidence="1">
    <location>
        <begin position="14"/>
        <end position="31"/>
    </location>
</feature>
<dbReference type="Proteomes" id="UP000006002">
    <property type="component" value="Unassembled WGS sequence"/>
</dbReference>
<dbReference type="EMBL" id="AAVO02000022">
    <property type="protein sequence ID" value="EDM85852.1"/>
    <property type="molecule type" value="Genomic_DNA"/>
</dbReference>
<keyword evidence="1" id="KW-0812">Transmembrane</keyword>
<dbReference type="AlphaFoldDB" id="A5ZWX1"/>
<protein>
    <submittedName>
        <fullName evidence="2">Uncharacterized protein</fullName>
    </submittedName>
</protein>
<accession>A5ZWX1</accession>
<reference evidence="2 3" key="1">
    <citation type="submission" date="2007-03" db="EMBL/GenBank/DDBJ databases">
        <authorList>
            <person name="Fulton L."/>
            <person name="Clifton S."/>
            <person name="Fulton B."/>
            <person name="Xu J."/>
            <person name="Minx P."/>
            <person name="Pepin K.H."/>
            <person name="Johnson M."/>
            <person name="Thiruvilangam P."/>
            <person name="Bhonagiri V."/>
            <person name="Nash W.E."/>
            <person name="Mardis E.R."/>
            <person name="Wilson R.K."/>
        </authorList>
    </citation>
    <scope>NUCLEOTIDE SEQUENCE [LARGE SCALE GENOMIC DNA]</scope>
    <source>
        <strain evidence="2 3">ATCC 29174</strain>
    </source>
</reference>
<sequence length="55" mass="7017">MFPEYKARESVKKLIFWFFILYVFKYIDKYIEVRYNMTIEVRYIALKGKHLWMRT</sequence>
<keyword evidence="1" id="KW-1133">Transmembrane helix</keyword>
<evidence type="ECO:0000313" key="2">
    <source>
        <dbReference type="EMBL" id="EDM85852.1"/>
    </source>
</evidence>
<evidence type="ECO:0000256" key="1">
    <source>
        <dbReference type="SAM" id="Phobius"/>
    </source>
</evidence>
<keyword evidence="1" id="KW-0472">Membrane</keyword>